<dbReference type="PANTHER" id="PTHR31438:SF7">
    <property type="entry name" value="ACYLTRANSFERASE MBTK_IUCB-LIKE CONSERVED DOMAIN-CONTAINING PROTEIN"/>
    <property type="match status" value="1"/>
</dbReference>
<keyword evidence="3" id="KW-0012">Acyltransferase</keyword>
<gene>
    <name evidence="3" type="ORF">BK809_0000884</name>
</gene>
<dbReference type="Gene3D" id="3.40.630.30">
    <property type="match status" value="1"/>
</dbReference>
<feature type="domain" description="Acyltransferase MbtK/IucB-like conserved" evidence="2">
    <location>
        <begin position="270"/>
        <end position="319"/>
    </location>
</feature>
<evidence type="ECO:0000313" key="3">
    <source>
        <dbReference type="EMBL" id="OMP85130.1"/>
    </source>
</evidence>
<comment type="similarity">
    <text evidence="1">Belongs to the lysine N-acyltransferase MbtK family.</text>
</comment>
<comment type="caution">
    <text evidence="3">The sequence shown here is derived from an EMBL/GenBank/DDBJ whole genome shotgun (WGS) entry which is preliminary data.</text>
</comment>
<dbReference type="InterPro" id="IPR019432">
    <property type="entry name" value="Acyltransferase_MbtK/IucB-like"/>
</dbReference>
<dbReference type="SUPFAM" id="SSF55729">
    <property type="entry name" value="Acyl-CoA N-acyltransferases (Nat)"/>
    <property type="match status" value="1"/>
</dbReference>
<dbReference type="STRING" id="420778.A0A1S8BCA0"/>
<dbReference type="Proteomes" id="UP000190776">
    <property type="component" value="Unassembled WGS sequence"/>
</dbReference>
<protein>
    <submittedName>
        <fullName evidence="3">Putative lysine N-acyltransferase</fullName>
    </submittedName>
</protein>
<keyword evidence="3" id="KW-0808">Transferase</keyword>
<proteinExistence type="inferred from homology"/>
<reference evidence="3 4" key="1">
    <citation type="submission" date="2017-01" db="EMBL/GenBank/DDBJ databases">
        <title>Draft genome sequence of Diplodia seriata F98.1, a fungal species involved in grapevine trunk diseases.</title>
        <authorList>
            <person name="Robert-Siegwald G."/>
            <person name="Vallet J."/>
            <person name="Abou-Mansour E."/>
            <person name="Xu J."/>
            <person name="Rey P."/>
            <person name="Bertsch C."/>
            <person name="Rego C."/>
            <person name="Larignon P."/>
            <person name="Fontaine F."/>
            <person name="Lebrun M.-H."/>
        </authorList>
    </citation>
    <scope>NUCLEOTIDE SEQUENCE [LARGE SCALE GENOMIC DNA]</scope>
    <source>
        <strain evidence="3 4">F98.1</strain>
    </source>
</reference>
<evidence type="ECO:0000259" key="2">
    <source>
        <dbReference type="SMART" id="SM01006"/>
    </source>
</evidence>
<dbReference type="EMBL" id="MSZU01000086">
    <property type="protein sequence ID" value="OMP85130.1"/>
    <property type="molecule type" value="Genomic_DNA"/>
</dbReference>
<dbReference type="GO" id="GO:0016410">
    <property type="term" value="F:N-acyltransferase activity"/>
    <property type="evidence" value="ECO:0007669"/>
    <property type="project" value="TreeGrafter"/>
</dbReference>
<dbReference type="Pfam" id="PF13523">
    <property type="entry name" value="Acetyltransf_8"/>
    <property type="match status" value="1"/>
</dbReference>
<evidence type="ECO:0000313" key="4">
    <source>
        <dbReference type="Proteomes" id="UP000190776"/>
    </source>
</evidence>
<accession>A0A1S8BCA0</accession>
<name>A0A1S8BCA0_9PEZI</name>
<dbReference type="OrthoDB" id="4250781at2759"/>
<dbReference type="InterPro" id="IPR016181">
    <property type="entry name" value="Acyl_CoA_acyltransferase"/>
</dbReference>
<sequence length="460" mass="50403">MSLQSIEAFQFSDSERPSAVAKLRLPHPYLTTYYAVDSGRTLAADGITPLLRVQEEAGTAEELHGRLHNDALLFTTPAQDVADADLPPLSNNTAWARARRAPWAAFTWDGSSNAPPTLGQLWLAIYFILTIAPDLEIFRITLHGDSHEHDVASALTTSMLAIAHPAPTSPTAPFAETSTAAATSPAAGAGELVVLRSAFWQGAGSPFAGRAAWTPTPTASSPQPVTDVFTTLFPSSRVHTRAPQRAAKPAPGSVVYSRYVPALDEHFSLVALDWRDAGHVALFHAWQNDPRVAAGWKETGTVEEHTAYLRRQHDDPHVLSVLGRWDDVAFAYFEIYWAAEDAVGAHYDAGAFDRGRHSLVGDARFRGEYRVVGWWPCVIHFCFLDDARTEAVVGEPMAANPTVMKYDYMFGLNVERYIDFPHKRAALVRCSRQRFFHLSPFNVGAGGRVSGIALPFPSKL</sequence>
<organism evidence="3 4">
    <name type="scientific">Diplodia seriata</name>
    <dbReference type="NCBI Taxonomy" id="420778"/>
    <lineage>
        <taxon>Eukaryota</taxon>
        <taxon>Fungi</taxon>
        <taxon>Dikarya</taxon>
        <taxon>Ascomycota</taxon>
        <taxon>Pezizomycotina</taxon>
        <taxon>Dothideomycetes</taxon>
        <taxon>Dothideomycetes incertae sedis</taxon>
        <taxon>Botryosphaeriales</taxon>
        <taxon>Botryosphaeriaceae</taxon>
        <taxon>Diplodia</taxon>
    </lineage>
</organism>
<dbReference type="PANTHER" id="PTHR31438">
    <property type="entry name" value="LYSINE N-ACYLTRANSFERASE C17G9.06C-RELATED"/>
    <property type="match status" value="1"/>
</dbReference>
<dbReference type="GO" id="GO:0019290">
    <property type="term" value="P:siderophore biosynthetic process"/>
    <property type="evidence" value="ECO:0007669"/>
    <property type="project" value="InterPro"/>
</dbReference>
<evidence type="ECO:0000256" key="1">
    <source>
        <dbReference type="ARBA" id="ARBA00009893"/>
    </source>
</evidence>
<dbReference type="AlphaFoldDB" id="A0A1S8BCA0"/>
<dbReference type="SMART" id="SM01006">
    <property type="entry name" value="AlcB"/>
    <property type="match status" value="1"/>
</dbReference>